<keyword evidence="3 6" id="KW-0732">Signal</keyword>
<dbReference type="Pfam" id="PF01835">
    <property type="entry name" value="MG2"/>
    <property type="match status" value="1"/>
</dbReference>
<dbReference type="InterPro" id="IPR002890">
    <property type="entry name" value="MG2"/>
</dbReference>
<dbReference type="GO" id="GO:0004867">
    <property type="term" value="F:serine-type endopeptidase inhibitor activity"/>
    <property type="evidence" value="ECO:0007669"/>
    <property type="project" value="UniProtKB-KW"/>
</dbReference>
<reference evidence="8" key="1">
    <citation type="journal article" date="2014" name="Nature">
        <title>Elephant shark genome provides unique insights into gnathostome evolution.</title>
        <authorList>
            <consortium name="International Elephant Shark Genome Sequencing Consortium"/>
            <person name="Venkatesh B."/>
            <person name="Lee A.P."/>
            <person name="Ravi V."/>
            <person name="Maurya A.K."/>
            <person name="Lian M.M."/>
            <person name="Swann J.B."/>
            <person name="Ohta Y."/>
            <person name="Flajnik M.F."/>
            <person name="Sutoh Y."/>
            <person name="Kasahara M."/>
            <person name="Hoon S."/>
            <person name="Gangu V."/>
            <person name="Roy S.W."/>
            <person name="Irimia M."/>
            <person name="Korzh V."/>
            <person name="Kondrychyn I."/>
            <person name="Lim Z.W."/>
            <person name="Tay B.H."/>
            <person name="Tohari S."/>
            <person name="Kong K.W."/>
            <person name="Ho S."/>
            <person name="Lorente-Galdos B."/>
            <person name="Quilez J."/>
            <person name="Marques-Bonet T."/>
            <person name="Raney B.J."/>
            <person name="Ingham P.W."/>
            <person name="Tay A."/>
            <person name="Hillier L.W."/>
            <person name="Minx P."/>
            <person name="Boehm T."/>
            <person name="Wilson R.K."/>
            <person name="Brenner S."/>
            <person name="Warren W.C."/>
        </authorList>
    </citation>
    <scope>NUCLEOTIDE SEQUENCE</scope>
    <source>
        <tissue evidence="8">Liver</tissue>
    </source>
</reference>
<evidence type="ECO:0000313" key="8">
    <source>
        <dbReference type="EMBL" id="AFO99705.1"/>
    </source>
</evidence>
<dbReference type="Gene3D" id="6.20.50.160">
    <property type="match status" value="1"/>
</dbReference>
<feature type="signal peptide" evidence="6">
    <location>
        <begin position="1"/>
        <end position="20"/>
    </location>
</feature>
<keyword evidence="5" id="KW-0325">Glycoprotein</keyword>
<dbReference type="InterPro" id="IPR050473">
    <property type="entry name" value="A2M/Complement_sys"/>
</dbReference>
<dbReference type="InterPro" id="IPR013783">
    <property type="entry name" value="Ig-like_fold"/>
</dbReference>
<evidence type="ECO:0000259" key="7">
    <source>
        <dbReference type="SMART" id="SM01359"/>
    </source>
</evidence>
<dbReference type="PANTHER" id="PTHR11412:SF171">
    <property type="entry name" value="PREGNANCY ZONE PROTEIN-LIKE PROTEIN"/>
    <property type="match status" value="1"/>
</dbReference>
<dbReference type="Pfam" id="PF17789">
    <property type="entry name" value="MG4"/>
    <property type="match status" value="1"/>
</dbReference>
<dbReference type="PANTHER" id="PTHR11412">
    <property type="entry name" value="MACROGLOBULIN / COMPLEMENT"/>
    <property type="match status" value="1"/>
</dbReference>
<proteinExistence type="evidence at transcript level"/>
<accession>V9KNI1</accession>
<evidence type="ECO:0000256" key="5">
    <source>
        <dbReference type="ARBA" id="ARBA00023180"/>
    </source>
</evidence>
<dbReference type="SMART" id="SM01359">
    <property type="entry name" value="A2M_N_2"/>
    <property type="match status" value="1"/>
</dbReference>
<dbReference type="Gene3D" id="2.60.40.1940">
    <property type="match status" value="1"/>
</dbReference>
<dbReference type="FunFam" id="2.60.40.1930:FF:000001">
    <property type="entry name" value="CD109 isoform 3"/>
    <property type="match status" value="1"/>
</dbReference>
<evidence type="ECO:0000256" key="6">
    <source>
        <dbReference type="SAM" id="SignalP"/>
    </source>
</evidence>
<dbReference type="Gene3D" id="2.60.40.10">
    <property type="entry name" value="Immunoglobulins"/>
    <property type="match status" value="1"/>
</dbReference>
<dbReference type="Gene3D" id="2.60.40.1930">
    <property type="match status" value="3"/>
</dbReference>
<comment type="similarity">
    <text evidence="1">Belongs to the protease inhibitor I39 (alpha-2-macroglobulin) family.</text>
</comment>
<feature type="non-terminal residue" evidence="8">
    <location>
        <position position="645"/>
    </location>
</feature>
<sequence>MWHDALRLFLWLQVFAHVSPSPSFLVTFPSDVRMGEKSQICAVFAAQTQKYYFNVSLEFEGTETVIFQLRSVEEDSEQCFPVPEHDKDFEGLFKFRGNVDNTDVKGEKTVHYHRSQKFTFLQTDKPIYKPGQTVKFRIVTLDERFIPLNVTYSLIVLEDGQNNRVSQWRDVGGRQGISELSFPLALEPKLNTFTIKVRREKDWDTTLSFTVEEYVLPKFELSLKFPKAITKLDVNIEVHMCGKYTYGKAVQGTVIGKLCRQFKVYYWSLFAVKSERLNVSHCQEFGGQTGADGCFVAKIATGDFTQISTAREIEFEVFASLEEVGTGIAVNKSGKVEVKNIASVLEFEDLRPSYKRGVPYRVKAVLRGCGDRPLEAEEVRVTVSSGNWTSNATLTTDGDGVVSRSFLTDSWDLSASLRVAHVPRGVSGAAEGVTWGERTLSLMAVPSASGSFLHILPLSFPLSCASGSGFSVSYRFGERVKEKMERVTVYYQIIIRRQIWATGKQQLHLEQKTEGTMAVALREEFPLSRSVHLVVFSLLPNGEVITDSEMFTKTECFANKVGLRFPGASELPGAETTLEVTAFPGSLCALRSVDQSVRLQRTSEELTAATVYDSVLGHLPSYYSDDPSDLLPCLPHHRPPRPLPS</sequence>
<dbReference type="Pfam" id="PF07703">
    <property type="entry name" value="A2M_BRD"/>
    <property type="match status" value="1"/>
</dbReference>
<dbReference type="InterPro" id="IPR011625">
    <property type="entry name" value="A2M_N_BRD"/>
</dbReference>
<keyword evidence="4" id="KW-0722">Serine protease inhibitor</keyword>
<evidence type="ECO:0000256" key="2">
    <source>
        <dbReference type="ARBA" id="ARBA00022690"/>
    </source>
</evidence>
<dbReference type="InterPro" id="IPR041555">
    <property type="entry name" value="MG3"/>
</dbReference>
<protein>
    <submittedName>
        <fullName evidence="8">Alpha-2-macroglobulin-like protein</fullName>
    </submittedName>
</protein>
<dbReference type="InterPro" id="IPR040839">
    <property type="entry name" value="MG4"/>
</dbReference>
<feature type="domain" description="Alpha-2-macroglobulin bait region" evidence="7">
    <location>
        <begin position="453"/>
        <end position="600"/>
    </location>
</feature>
<dbReference type="AlphaFoldDB" id="V9KNI1"/>
<feature type="chain" id="PRO_5004778372" evidence="6">
    <location>
        <begin position="21"/>
        <end position="645"/>
    </location>
</feature>
<keyword evidence="2" id="KW-0646">Protease inhibitor</keyword>
<evidence type="ECO:0000256" key="4">
    <source>
        <dbReference type="ARBA" id="ARBA00022900"/>
    </source>
</evidence>
<evidence type="ECO:0000256" key="3">
    <source>
        <dbReference type="ARBA" id="ARBA00022729"/>
    </source>
</evidence>
<dbReference type="EMBL" id="JW867188">
    <property type="protein sequence ID" value="AFO99705.1"/>
    <property type="molecule type" value="mRNA"/>
</dbReference>
<evidence type="ECO:0000256" key="1">
    <source>
        <dbReference type="ARBA" id="ARBA00010952"/>
    </source>
</evidence>
<name>V9KNI1_CALMI</name>
<dbReference type="Pfam" id="PF17791">
    <property type="entry name" value="MG3"/>
    <property type="match status" value="1"/>
</dbReference>
<organism evidence="8">
    <name type="scientific">Callorhinchus milii</name>
    <name type="common">Ghost shark</name>
    <dbReference type="NCBI Taxonomy" id="7868"/>
    <lineage>
        <taxon>Eukaryota</taxon>
        <taxon>Metazoa</taxon>
        <taxon>Chordata</taxon>
        <taxon>Craniata</taxon>
        <taxon>Vertebrata</taxon>
        <taxon>Chondrichthyes</taxon>
        <taxon>Holocephali</taxon>
        <taxon>Chimaeriformes</taxon>
        <taxon>Callorhinchidae</taxon>
        <taxon>Callorhinchus</taxon>
    </lineage>
</organism>